<name>A0ABS5FQ41_9BRAD</name>
<dbReference type="NCBIfam" id="NF006102">
    <property type="entry name" value="PRK08256.1"/>
    <property type="match status" value="1"/>
</dbReference>
<proteinExistence type="predicted"/>
<evidence type="ECO:0000256" key="3">
    <source>
        <dbReference type="ARBA" id="ARBA00022448"/>
    </source>
</evidence>
<accession>A0ABS5FQ41</accession>
<evidence type="ECO:0000313" key="11">
    <source>
        <dbReference type="EMBL" id="MBR0798897.1"/>
    </source>
</evidence>
<dbReference type="EC" id="2.3.1.176" evidence="2"/>
<dbReference type="SUPFAM" id="SSF53901">
    <property type="entry name" value="Thiolase-like"/>
    <property type="match status" value="2"/>
</dbReference>
<dbReference type="Pfam" id="PF00108">
    <property type="entry name" value="Thiolase_N"/>
    <property type="match status" value="1"/>
</dbReference>
<dbReference type="InterPro" id="IPR016039">
    <property type="entry name" value="Thiolase-like"/>
</dbReference>
<keyword evidence="7" id="KW-0576">Peroxisome</keyword>
<dbReference type="EMBL" id="JAFCJH010000032">
    <property type="protein sequence ID" value="MBR0798897.1"/>
    <property type="molecule type" value="Genomic_DNA"/>
</dbReference>
<dbReference type="Proteomes" id="UP001315278">
    <property type="component" value="Unassembled WGS sequence"/>
</dbReference>
<comment type="subcellular location">
    <subcellularLocation>
        <location evidence="1">Peroxisome</location>
    </subcellularLocation>
</comment>
<evidence type="ECO:0000256" key="5">
    <source>
        <dbReference type="ARBA" id="ARBA00023055"/>
    </source>
</evidence>
<feature type="domain" description="Thiolase N-terminal" evidence="9">
    <location>
        <begin position="10"/>
        <end position="120"/>
    </location>
</feature>
<evidence type="ECO:0000256" key="8">
    <source>
        <dbReference type="ARBA" id="ARBA00032316"/>
    </source>
</evidence>
<dbReference type="InterPro" id="IPR055140">
    <property type="entry name" value="Thiolase_C_2"/>
</dbReference>
<evidence type="ECO:0000256" key="7">
    <source>
        <dbReference type="ARBA" id="ARBA00023140"/>
    </source>
</evidence>
<evidence type="ECO:0000256" key="4">
    <source>
        <dbReference type="ARBA" id="ARBA00022679"/>
    </source>
</evidence>
<dbReference type="CDD" id="cd00829">
    <property type="entry name" value="SCP-x_thiolase"/>
    <property type="match status" value="1"/>
</dbReference>
<dbReference type="InterPro" id="IPR002155">
    <property type="entry name" value="Thiolase"/>
</dbReference>
<evidence type="ECO:0000259" key="10">
    <source>
        <dbReference type="Pfam" id="PF22691"/>
    </source>
</evidence>
<keyword evidence="12" id="KW-1185">Reference proteome</keyword>
<dbReference type="PANTHER" id="PTHR42870:SF1">
    <property type="entry name" value="NON-SPECIFIC LIPID-TRANSFER PROTEIN-LIKE 2"/>
    <property type="match status" value="1"/>
</dbReference>
<keyword evidence="6" id="KW-0446">Lipid-binding</keyword>
<dbReference type="InterPro" id="IPR020613">
    <property type="entry name" value="Thiolase_CS"/>
</dbReference>
<dbReference type="Pfam" id="PF22691">
    <property type="entry name" value="Thiolase_C_1"/>
    <property type="match status" value="1"/>
</dbReference>
<sequence>MTSRTCVAGVGMIPFVKPGANAPYHVMGAEAAKLALADAGLDYGRVQQAYVGYVYGDSTCGQRALYPVGMTGIPIVNVNNNCSTGSTALFLARQAIESGAADCVMALGFEQMKPGALGAVFTDRPSAFDDFDAAADKLVDAPGVPLALRYFGGAGLSHMKKYGTPLSAFAKVRAKASRHARNNPLALFRKEVTADDVMNDQVIWPGVMTRLMACPPTCGAAAAILVSEKFAEQHGLNRQVRIAAQAMTTDTPSTFGAEDMMQVVGYDMARDAARKVYEAAGIGPEDLDVVELHDCFAHNELITYEGLGLCGQGEAARFIDDGDNTYGGRIVTNPSGGLLSKGHPLGATGLAQCYELTRQLRGTAAATQVEGARIGLQHNLGLGGACVVTLYQRA</sequence>
<dbReference type="PROSITE" id="PS00737">
    <property type="entry name" value="THIOLASE_2"/>
    <property type="match status" value="1"/>
</dbReference>
<reference evidence="12" key="1">
    <citation type="journal article" date="2021" name="ISME J.">
        <title>Evolutionary origin and ecological implication of a unique nif island in free-living Bradyrhizobium lineages.</title>
        <authorList>
            <person name="Tao J."/>
        </authorList>
    </citation>
    <scope>NUCLEOTIDE SEQUENCE [LARGE SCALE GENOMIC DNA]</scope>
    <source>
        <strain evidence="12">SZCCT0434</strain>
    </source>
</reference>
<organism evidence="11 12">
    <name type="scientific">Bradyrhizobium jicamae</name>
    <dbReference type="NCBI Taxonomy" id="280332"/>
    <lineage>
        <taxon>Bacteria</taxon>
        <taxon>Pseudomonadati</taxon>
        <taxon>Pseudomonadota</taxon>
        <taxon>Alphaproteobacteria</taxon>
        <taxon>Hyphomicrobiales</taxon>
        <taxon>Nitrobacteraceae</taxon>
        <taxon>Bradyrhizobium</taxon>
    </lineage>
</organism>
<evidence type="ECO:0000256" key="1">
    <source>
        <dbReference type="ARBA" id="ARBA00004275"/>
    </source>
</evidence>
<protein>
    <recommendedName>
        <fullName evidence="2">propanoyl-CoA C-acyltransferase</fullName>
        <ecNumber evidence="2">2.3.1.176</ecNumber>
    </recommendedName>
    <alternativeName>
        <fullName evidence="8">Propanoyl-CoA C-acyltransferase</fullName>
    </alternativeName>
</protein>
<evidence type="ECO:0000259" key="9">
    <source>
        <dbReference type="Pfam" id="PF00108"/>
    </source>
</evidence>
<gene>
    <name evidence="11" type="ORF">JQ615_26260</name>
</gene>
<evidence type="ECO:0000313" key="12">
    <source>
        <dbReference type="Proteomes" id="UP001315278"/>
    </source>
</evidence>
<dbReference type="PIRSF" id="PIRSF000429">
    <property type="entry name" value="Ac-CoA_Ac_transf"/>
    <property type="match status" value="1"/>
</dbReference>
<keyword evidence="4" id="KW-0808">Transferase</keyword>
<evidence type="ECO:0000256" key="2">
    <source>
        <dbReference type="ARBA" id="ARBA00012352"/>
    </source>
</evidence>
<feature type="domain" description="Thiolase C-terminal" evidence="10">
    <location>
        <begin position="260"/>
        <end position="383"/>
    </location>
</feature>
<dbReference type="Gene3D" id="3.40.47.10">
    <property type="match status" value="1"/>
</dbReference>
<keyword evidence="5" id="KW-0445">Lipid transport</keyword>
<dbReference type="PANTHER" id="PTHR42870">
    <property type="entry name" value="ACETYL-COA C-ACETYLTRANSFERASE"/>
    <property type="match status" value="1"/>
</dbReference>
<dbReference type="RefSeq" id="WP_212399220.1">
    <property type="nucleotide sequence ID" value="NZ_JAFCJH010000032.1"/>
</dbReference>
<dbReference type="InterPro" id="IPR020615">
    <property type="entry name" value="Thiolase_acyl_enz_int_AS"/>
</dbReference>
<evidence type="ECO:0000256" key="6">
    <source>
        <dbReference type="ARBA" id="ARBA00023121"/>
    </source>
</evidence>
<dbReference type="InterPro" id="IPR020616">
    <property type="entry name" value="Thiolase_N"/>
</dbReference>
<dbReference type="PROSITE" id="PS00098">
    <property type="entry name" value="THIOLASE_1"/>
    <property type="match status" value="1"/>
</dbReference>
<keyword evidence="3" id="KW-0813">Transport</keyword>
<comment type="caution">
    <text evidence="11">The sequence shown here is derived from an EMBL/GenBank/DDBJ whole genome shotgun (WGS) entry which is preliminary data.</text>
</comment>